<organism evidence="2 3">
    <name type="scientific">Streptomyces coacervatus</name>
    <dbReference type="NCBI Taxonomy" id="647381"/>
    <lineage>
        <taxon>Bacteria</taxon>
        <taxon>Bacillati</taxon>
        <taxon>Actinomycetota</taxon>
        <taxon>Actinomycetes</taxon>
        <taxon>Kitasatosporales</taxon>
        <taxon>Streptomycetaceae</taxon>
        <taxon>Streptomyces</taxon>
    </lineage>
</organism>
<feature type="signal peptide" evidence="1">
    <location>
        <begin position="1"/>
        <end position="27"/>
    </location>
</feature>
<dbReference type="Proteomes" id="UP001501009">
    <property type="component" value="Unassembled WGS sequence"/>
</dbReference>
<gene>
    <name evidence="2" type="ORF">GCM10022403_052500</name>
</gene>
<evidence type="ECO:0000256" key="1">
    <source>
        <dbReference type="SAM" id="SignalP"/>
    </source>
</evidence>
<keyword evidence="1" id="KW-0732">Signal</keyword>
<feature type="chain" id="PRO_5046375237" description="Secreted protein" evidence="1">
    <location>
        <begin position="28"/>
        <end position="86"/>
    </location>
</feature>
<reference evidence="3" key="1">
    <citation type="journal article" date="2019" name="Int. J. Syst. Evol. Microbiol.">
        <title>The Global Catalogue of Microorganisms (GCM) 10K type strain sequencing project: providing services to taxonomists for standard genome sequencing and annotation.</title>
        <authorList>
            <consortium name="The Broad Institute Genomics Platform"/>
            <consortium name="The Broad Institute Genome Sequencing Center for Infectious Disease"/>
            <person name="Wu L."/>
            <person name="Ma J."/>
        </authorList>
    </citation>
    <scope>NUCLEOTIDE SEQUENCE [LARGE SCALE GENOMIC DNA]</scope>
    <source>
        <strain evidence="3">JCM 17138</strain>
    </source>
</reference>
<sequence>MRKFQRAAAVAAAVAGLSMLGAGVGFADDADGPRQGAEVSPQWHFAPVEGAKKATPEGSPKYVLPELDLNRFIDPFVAPSKESIEK</sequence>
<accession>A0ABP7I8K6</accession>
<name>A0ABP7I8K6_9ACTN</name>
<dbReference type="RefSeq" id="WP_275781590.1">
    <property type="nucleotide sequence ID" value="NZ_BAABDE010000021.1"/>
</dbReference>
<evidence type="ECO:0000313" key="2">
    <source>
        <dbReference type="EMBL" id="GAA3812245.1"/>
    </source>
</evidence>
<proteinExistence type="predicted"/>
<comment type="caution">
    <text evidence="2">The sequence shown here is derived from an EMBL/GenBank/DDBJ whole genome shotgun (WGS) entry which is preliminary data.</text>
</comment>
<evidence type="ECO:0000313" key="3">
    <source>
        <dbReference type="Proteomes" id="UP001501009"/>
    </source>
</evidence>
<evidence type="ECO:0008006" key="4">
    <source>
        <dbReference type="Google" id="ProtNLM"/>
    </source>
</evidence>
<protein>
    <recommendedName>
        <fullName evidence="4">Secreted protein</fullName>
    </recommendedName>
</protein>
<dbReference type="EMBL" id="BAABDE010000021">
    <property type="protein sequence ID" value="GAA3812245.1"/>
    <property type="molecule type" value="Genomic_DNA"/>
</dbReference>
<keyword evidence="3" id="KW-1185">Reference proteome</keyword>